<accession>A0A5C5ZV73</accession>
<comment type="caution">
    <text evidence="2">The sequence shown here is derived from an EMBL/GenBank/DDBJ whole genome shotgun (WGS) entry which is preliminary data.</text>
</comment>
<organism evidence="2 3">
    <name type="scientific">Neorhodopirellula pilleata</name>
    <dbReference type="NCBI Taxonomy" id="2714738"/>
    <lineage>
        <taxon>Bacteria</taxon>
        <taxon>Pseudomonadati</taxon>
        <taxon>Planctomycetota</taxon>
        <taxon>Planctomycetia</taxon>
        <taxon>Pirellulales</taxon>
        <taxon>Pirellulaceae</taxon>
        <taxon>Neorhodopirellula</taxon>
    </lineage>
</organism>
<protein>
    <submittedName>
        <fullName evidence="2">Uncharacterized protein</fullName>
    </submittedName>
</protein>
<dbReference type="AlphaFoldDB" id="A0A5C5ZV73"/>
<proteinExistence type="predicted"/>
<dbReference type="Proteomes" id="UP000316213">
    <property type="component" value="Unassembled WGS sequence"/>
</dbReference>
<keyword evidence="3" id="KW-1185">Reference proteome</keyword>
<sequence>MIARGPIDRDHFKRSHPICLSNQCQHFGPYNDDGDSGCLLLRELFNVCPSRIGQHLLHGGGCVNDPPLFPPASAD</sequence>
<dbReference type="RefSeq" id="WP_146581338.1">
    <property type="nucleotide sequence ID" value="NZ_SJPM01000015.1"/>
</dbReference>
<name>A0A5C5ZV73_9BACT</name>
<evidence type="ECO:0000313" key="1">
    <source>
        <dbReference type="EMBL" id="TWT91415.1"/>
    </source>
</evidence>
<evidence type="ECO:0000313" key="2">
    <source>
        <dbReference type="EMBL" id="TWT91464.1"/>
    </source>
</evidence>
<reference evidence="2 3" key="1">
    <citation type="submission" date="2019-02" db="EMBL/GenBank/DDBJ databases">
        <title>Deep-cultivation of Planctomycetes and their phenomic and genomic characterization uncovers novel biology.</title>
        <authorList>
            <person name="Wiegand S."/>
            <person name="Jogler M."/>
            <person name="Boedeker C."/>
            <person name="Pinto D."/>
            <person name="Vollmers J."/>
            <person name="Rivas-Marin E."/>
            <person name="Kohn T."/>
            <person name="Peeters S.H."/>
            <person name="Heuer A."/>
            <person name="Rast P."/>
            <person name="Oberbeckmann S."/>
            <person name="Bunk B."/>
            <person name="Jeske O."/>
            <person name="Meyerdierks A."/>
            <person name="Storesund J.E."/>
            <person name="Kallscheuer N."/>
            <person name="Luecker S."/>
            <person name="Lage O.M."/>
            <person name="Pohl T."/>
            <person name="Merkel B.J."/>
            <person name="Hornburger P."/>
            <person name="Mueller R.-W."/>
            <person name="Bruemmer F."/>
            <person name="Labrenz M."/>
            <person name="Spormann A.M."/>
            <person name="Op Den Camp H."/>
            <person name="Overmann J."/>
            <person name="Amann R."/>
            <person name="Jetten M.S.M."/>
            <person name="Mascher T."/>
            <person name="Medema M.H."/>
            <person name="Devos D.P."/>
            <person name="Kaster A.-K."/>
            <person name="Ovreas L."/>
            <person name="Rohde M."/>
            <person name="Galperin M.Y."/>
            <person name="Jogler C."/>
        </authorList>
    </citation>
    <scope>NUCLEOTIDE SEQUENCE [LARGE SCALE GENOMIC DNA]</scope>
    <source>
        <strain evidence="2 3">Pla100</strain>
    </source>
</reference>
<dbReference type="EMBL" id="SJPM01000015">
    <property type="protein sequence ID" value="TWT91415.1"/>
    <property type="molecule type" value="Genomic_DNA"/>
</dbReference>
<dbReference type="EMBL" id="SJPM01000015">
    <property type="protein sequence ID" value="TWT91464.1"/>
    <property type="molecule type" value="Genomic_DNA"/>
</dbReference>
<gene>
    <name evidence="1" type="ORF">Pla100_52650</name>
    <name evidence="2" type="ORF">Pla100_53140</name>
</gene>
<evidence type="ECO:0000313" key="3">
    <source>
        <dbReference type="Proteomes" id="UP000316213"/>
    </source>
</evidence>